<dbReference type="RefSeq" id="WP_179582430.1">
    <property type="nucleotide sequence ID" value="NZ_JACBYR010000001.1"/>
</dbReference>
<dbReference type="InterPro" id="IPR029044">
    <property type="entry name" value="Nucleotide-diphossugar_trans"/>
</dbReference>
<dbReference type="EMBL" id="JACBYR010000001">
    <property type="protein sequence ID" value="NYE80905.1"/>
    <property type="molecule type" value="Genomic_DNA"/>
</dbReference>
<evidence type="ECO:0000313" key="2">
    <source>
        <dbReference type="Proteomes" id="UP000542125"/>
    </source>
</evidence>
<name>A0A7Y9IQ28_9BURK</name>
<organism evidence="1 2">
    <name type="scientific">Pigmentiphaga litoralis</name>
    <dbReference type="NCBI Taxonomy" id="516702"/>
    <lineage>
        <taxon>Bacteria</taxon>
        <taxon>Pseudomonadati</taxon>
        <taxon>Pseudomonadota</taxon>
        <taxon>Betaproteobacteria</taxon>
        <taxon>Burkholderiales</taxon>
        <taxon>Alcaligenaceae</taxon>
        <taxon>Pigmentiphaga</taxon>
    </lineage>
</organism>
<dbReference type="AlphaFoldDB" id="A0A7Y9IQ28"/>
<sequence length="258" mass="29008">MISYCVACYRPTYARLLLQELVSKTTAPYEILLWLNVSDAGLDADIAEAIAQGVPLTVVGRTPHNIGMTAYIDLFRASRYPLIAQIDDDVVCISRGLAERAAHVFKRFPQVRQVVADVWQDEYTTGARPPLSQYRVYDASERLYEGPVDGWLSVYHRGILPMLTRLPISAYYPIGATICGALSQRGFKGVLDLGGMKVFHVIGPDYARAFGMLEHEIAKYRRLNRQDIVDWYEASAVKDAHAMTARVEQIRSYFGLRA</sequence>
<dbReference type="Proteomes" id="UP000542125">
    <property type="component" value="Unassembled WGS sequence"/>
</dbReference>
<evidence type="ECO:0008006" key="3">
    <source>
        <dbReference type="Google" id="ProtNLM"/>
    </source>
</evidence>
<keyword evidence="2" id="KW-1185">Reference proteome</keyword>
<comment type="caution">
    <text evidence="1">The sequence shown here is derived from an EMBL/GenBank/DDBJ whole genome shotgun (WGS) entry which is preliminary data.</text>
</comment>
<proteinExistence type="predicted"/>
<gene>
    <name evidence="1" type="ORF">FHW18_000176</name>
</gene>
<reference evidence="1 2" key="1">
    <citation type="submission" date="2020-07" db="EMBL/GenBank/DDBJ databases">
        <title>Genomic Encyclopedia of Type Strains, Phase IV (KMG-V): Genome sequencing to study the core and pangenomes of soil and plant-associated prokaryotes.</title>
        <authorList>
            <person name="Whitman W."/>
        </authorList>
    </citation>
    <scope>NUCLEOTIDE SEQUENCE [LARGE SCALE GENOMIC DNA]</scope>
    <source>
        <strain evidence="1 2">SAS40</strain>
    </source>
</reference>
<evidence type="ECO:0000313" key="1">
    <source>
        <dbReference type="EMBL" id="NYE80905.1"/>
    </source>
</evidence>
<protein>
    <recommendedName>
        <fullName evidence="3">Glycosyl transferase family 2</fullName>
    </recommendedName>
</protein>
<dbReference type="SUPFAM" id="SSF53448">
    <property type="entry name" value="Nucleotide-diphospho-sugar transferases"/>
    <property type="match status" value="1"/>
</dbReference>
<accession>A0A7Y9IQ28</accession>